<sequence length="138" mass="15955">MQLDKIASHNPQLNNLLQLSRYWQQLDTQIKRLLPANLHPHFHIVCIEQDTLIIHASAPMAASRLKMLMPTLLPQIQKINQQIGKIQIKNRPKNTTPTPPKNFHISPKSLSYFEQTAQQLSHHPELAQAMQKLVEHNR</sequence>
<evidence type="ECO:0000313" key="3">
    <source>
        <dbReference type="Proteomes" id="UP000215450"/>
    </source>
</evidence>
<organism evidence="1">
    <name type="scientific">Kingella negevensis</name>
    <dbReference type="NCBI Taxonomy" id="1522312"/>
    <lineage>
        <taxon>Bacteria</taxon>
        <taxon>Pseudomonadati</taxon>
        <taxon>Pseudomonadota</taxon>
        <taxon>Betaproteobacteria</taxon>
        <taxon>Neisseriales</taxon>
        <taxon>Neisseriaceae</taxon>
        <taxon>Kingella</taxon>
    </lineage>
</organism>
<dbReference type="InterPro" id="IPR007922">
    <property type="entry name" value="DciA-like"/>
</dbReference>
<protein>
    <recommendedName>
        <fullName evidence="4">Zn-ribbon-containing, possibly RNA-binding protein and truncated derivatives</fullName>
    </recommendedName>
</protein>
<proteinExistence type="predicted"/>
<gene>
    <name evidence="1" type="ORF">KEBURONENSIS_00083</name>
</gene>
<evidence type="ECO:0008006" key="4">
    <source>
        <dbReference type="Google" id="ProtNLM"/>
    </source>
</evidence>
<dbReference type="STRING" id="1522312.GCA_900177895_02110"/>
<dbReference type="EMBL" id="FXUV01000001">
    <property type="protein sequence ID" value="SMQ11728.1"/>
    <property type="molecule type" value="Genomic_DNA"/>
</dbReference>
<reference evidence="1" key="1">
    <citation type="submission" date="2017-05" db="EMBL/GenBank/DDBJ databases">
        <authorList>
            <person name="Song R."/>
            <person name="Chenine A.L."/>
            <person name="Ruprecht R.M."/>
        </authorList>
    </citation>
    <scope>NUCLEOTIDE SEQUENCE</scope>
    <source>
        <strain evidence="1">Kingella_eburonensis</strain>
    </source>
</reference>
<dbReference type="Proteomes" id="UP000215450">
    <property type="component" value="Unassembled WGS sequence"/>
</dbReference>
<dbReference type="OrthoDB" id="8613287at2"/>
<evidence type="ECO:0000313" key="2">
    <source>
        <dbReference type="EMBL" id="SNB51395.1"/>
    </source>
</evidence>
<keyword evidence="3" id="KW-1185">Reference proteome</keyword>
<dbReference type="EMBL" id="FXUV02000001">
    <property type="protein sequence ID" value="SNB51395.1"/>
    <property type="molecule type" value="Genomic_DNA"/>
</dbReference>
<reference evidence="2 3" key="2">
    <citation type="submission" date="2017-06" db="EMBL/GenBank/DDBJ databases">
        <authorList>
            <person name="Kim H.J."/>
            <person name="Triplett B.A."/>
        </authorList>
    </citation>
    <scope>NUCLEOTIDE SEQUENCE [LARGE SCALE GENOMIC DNA]</scope>
    <source>
        <strain evidence="2">Kingella_eburonensis</strain>
    </source>
</reference>
<evidence type="ECO:0000313" key="1">
    <source>
        <dbReference type="EMBL" id="SMQ11728.1"/>
    </source>
</evidence>
<dbReference type="Pfam" id="PF05258">
    <property type="entry name" value="DciA"/>
    <property type="match status" value="1"/>
</dbReference>
<name>A0A238HDN8_9NEIS</name>
<accession>A0A238HDN8</accession>
<dbReference type="RefSeq" id="WP_095061831.1">
    <property type="nucleotide sequence ID" value="NZ_FXUV02000001.1"/>
</dbReference>
<dbReference type="AlphaFoldDB" id="A0A238HDN8"/>